<comment type="subcellular location">
    <subcellularLocation>
        <location evidence="1">Cell membrane</location>
        <topology evidence="1">Multi-pass membrane protein</topology>
    </subcellularLocation>
</comment>
<evidence type="ECO:0000256" key="1">
    <source>
        <dbReference type="ARBA" id="ARBA00004651"/>
    </source>
</evidence>
<gene>
    <name evidence="11" type="ORF">CUR86_17060</name>
</gene>
<dbReference type="EMBL" id="PGFS01000001">
    <property type="protein sequence ID" value="MDH4573962.1"/>
    <property type="molecule type" value="Genomic_DNA"/>
</dbReference>
<dbReference type="PANTHER" id="PTHR43634">
    <property type="entry name" value="OW CONDUCTANCE MECHANOSENSITIVE CHANNEL"/>
    <property type="match status" value="1"/>
</dbReference>
<keyword evidence="4 8" id="KW-0812">Transmembrane</keyword>
<evidence type="ECO:0000256" key="7">
    <source>
        <dbReference type="SAM" id="MobiDB-lite"/>
    </source>
</evidence>
<accession>A0ABT6I890</accession>
<comment type="similarity">
    <text evidence="2">Belongs to the MscS (TC 1.A.23) family.</text>
</comment>
<dbReference type="Gene3D" id="3.30.70.100">
    <property type="match status" value="1"/>
</dbReference>
<comment type="caution">
    <text evidence="11">The sequence shown here is derived from an EMBL/GenBank/DDBJ whole genome shotgun (WGS) entry which is preliminary data.</text>
</comment>
<sequence length="421" mass="47334">MEISDSVTHLFSQSQEALGQWLHIPGWIVLPALILLAAVIIDLVLYFTLNRMERRLRDSPRRWDDPILHGLRLPLRWWVWITALMVGLGIIGAHFEIERLTTVFSRLGALITLLLVGWGGIRLFRRLEQRLVFPPVNCHAKPVDPTSASALTKIVGAVLIVTLLLIGLQILGVSMSSILAMGGFGGLVIGFAARDVIANFFGGMVVHLDKPFVVGDWIRSPERQIEGIVEDIGWRLTTVRTFAGPPLYVPNAWFSQISVETPTRMVSRRLWETIGIRYQDIGKIENITHDIRELLQQHEEINQDELITVNFVTYGQYSLDIMIYAFTLETDWQRFHEIKQGILLKIRDIIDQHGACLALPASRLYLPEGLDREDGKRDGTQGDRERKPDDSDDGASRSSSGRRHPSRAPGPSDDSEGEGDA</sequence>
<name>A0ABT6I890_9GAMM</name>
<dbReference type="InterPro" id="IPR011066">
    <property type="entry name" value="MscS_channel_C_sf"/>
</dbReference>
<evidence type="ECO:0000256" key="6">
    <source>
        <dbReference type="ARBA" id="ARBA00023136"/>
    </source>
</evidence>
<dbReference type="InterPro" id="IPR045042">
    <property type="entry name" value="YnaI-like"/>
</dbReference>
<dbReference type="SUPFAM" id="SSF82689">
    <property type="entry name" value="Mechanosensitive channel protein MscS (YggB), C-terminal domain"/>
    <property type="match status" value="1"/>
</dbReference>
<protein>
    <submittedName>
        <fullName evidence="11">Mechanosensitive ion channel protein MscS</fullName>
    </submittedName>
</protein>
<evidence type="ECO:0000313" key="11">
    <source>
        <dbReference type="EMBL" id="MDH4573962.1"/>
    </source>
</evidence>
<keyword evidence="3" id="KW-1003">Cell membrane</keyword>
<proteinExistence type="inferred from homology"/>
<feature type="compositionally biased region" description="Basic and acidic residues" evidence="7">
    <location>
        <begin position="369"/>
        <end position="389"/>
    </location>
</feature>
<dbReference type="PANTHER" id="PTHR43634:SF2">
    <property type="entry name" value="LOW CONDUCTANCE MECHANOSENSITIVE CHANNEL YNAI"/>
    <property type="match status" value="1"/>
</dbReference>
<evidence type="ECO:0000256" key="3">
    <source>
        <dbReference type="ARBA" id="ARBA00022475"/>
    </source>
</evidence>
<evidence type="ECO:0000256" key="4">
    <source>
        <dbReference type="ARBA" id="ARBA00022692"/>
    </source>
</evidence>
<dbReference type="InterPro" id="IPR010920">
    <property type="entry name" value="LSM_dom_sf"/>
</dbReference>
<feature type="transmembrane region" description="Helical" evidence="8">
    <location>
        <begin position="77"/>
        <end position="97"/>
    </location>
</feature>
<evidence type="ECO:0000256" key="2">
    <source>
        <dbReference type="ARBA" id="ARBA00008017"/>
    </source>
</evidence>
<keyword evidence="5 8" id="KW-1133">Transmembrane helix</keyword>
<dbReference type="InterPro" id="IPR011014">
    <property type="entry name" value="MscS_channel_TM-2"/>
</dbReference>
<reference evidence="11" key="1">
    <citation type="journal article" date="2015" name="Antonie Van Leeuwenhoek">
        <title>Comparative 16S rRNA signatures and multilocus sequence analysis for the genus Salinicola and description of Salinicola acroporae sp. nov., isolated from coral Acropora digitifera.</title>
        <authorList>
            <person name="Lepcha R.T."/>
            <person name="Poddar A."/>
            <person name="Schumann P."/>
            <person name="Das S.K."/>
        </authorList>
    </citation>
    <scope>NUCLEOTIDE SEQUENCE</scope>
    <source>
        <strain evidence="11">S4-41</strain>
    </source>
</reference>
<dbReference type="RefSeq" id="WP_110717528.1">
    <property type="nucleotide sequence ID" value="NZ_PGFS01000001.1"/>
</dbReference>
<feature type="region of interest" description="Disordered" evidence="7">
    <location>
        <begin position="369"/>
        <end position="421"/>
    </location>
</feature>
<evidence type="ECO:0000259" key="9">
    <source>
        <dbReference type="Pfam" id="PF00924"/>
    </source>
</evidence>
<dbReference type="Gene3D" id="1.10.287.1260">
    <property type="match status" value="1"/>
</dbReference>
<evidence type="ECO:0000259" key="10">
    <source>
        <dbReference type="Pfam" id="PF21082"/>
    </source>
</evidence>
<keyword evidence="12" id="KW-1185">Reference proteome</keyword>
<feature type="transmembrane region" description="Helical" evidence="8">
    <location>
        <begin position="103"/>
        <end position="121"/>
    </location>
</feature>
<feature type="domain" description="Mechanosensitive ion channel MscS" evidence="9">
    <location>
        <begin position="195"/>
        <end position="258"/>
    </location>
</feature>
<dbReference type="InterPro" id="IPR006685">
    <property type="entry name" value="MscS_channel_2nd"/>
</dbReference>
<evidence type="ECO:0000313" key="12">
    <source>
        <dbReference type="Proteomes" id="UP001162135"/>
    </source>
</evidence>
<dbReference type="InterPro" id="IPR049278">
    <property type="entry name" value="MS_channel_C"/>
</dbReference>
<organism evidence="11 12">
    <name type="scientific">Salinicola acroporae</name>
    <dbReference type="NCBI Taxonomy" id="1541440"/>
    <lineage>
        <taxon>Bacteria</taxon>
        <taxon>Pseudomonadati</taxon>
        <taxon>Pseudomonadota</taxon>
        <taxon>Gammaproteobacteria</taxon>
        <taxon>Oceanospirillales</taxon>
        <taxon>Halomonadaceae</taxon>
        <taxon>Salinicola</taxon>
    </lineage>
</organism>
<keyword evidence="6 8" id="KW-0472">Membrane</keyword>
<dbReference type="Pfam" id="PF00924">
    <property type="entry name" value="MS_channel_2nd"/>
    <property type="match status" value="1"/>
</dbReference>
<dbReference type="SUPFAM" id="SSF82861">
    <property type="entry name" value="Mechanosensitive channel protein MscS (YggB), transmembrane region"/>
    <property type="match status" value="1"/>
</dbReference>
<dbReference type="Pfam" id="PF21082">
    <property type="entry name" value="MS_channel_3rd"/>
    <property type="match status" value="1"/>
</dbReference>
<feature type="transmembrane region" description="Helical" evidence="8">
    <location>
        <begin position="28"/>
        <end position="49"/>
    </location>
</feature>
<dbReference type="Gene3D" id="2.30.30.60">
    <property type="match status" value="1"/>
</dbReference>
<feature type="domain" description="Mechanosensitive ion channel MscS C-terminal" evidence="10">
    <location>
        <begin position="273"/>
        <end position="354"/>
    </location>
</feature>
<feature type="transmembrane region" description="Helical" evidence="8">
    <location>
        <begin position="150"/>
        <end position="172"/>
    </location>
</feature>
<evidence type="ECO:0000256" key="8">
    <source>
        <dbReference type="SAM" id="Phobius"/>
    </source>
</evidence>
<dbReference type="InterPro" id="IPR023408">
    <property type="entry name" value="MscS_beta-dom_sf"/>
</dbReference>
<evidence type="ECO:0000256" key="5">
    <source>
        <dbReference type="ARBA" id="ARBA00022989"/>
    </source>
</evidence>
<reference evidence="11" key="2">
    <citation type="submission" date="2017-11" db="EMBL/GenBank/DDBJ databases">
        <authorList>
            <person name="Das S.K."/>
        </authorList>
    </citation>
    <scope>NUCLEOTIDE SEQUENCE</scope>
    <source>
        <strain evidence="11">S4-41</strain>
    </source>
</reference>
<dbReference type="SUPFAM" id="SSF50182">
    <property type="entry name" value="Sm-like ribonucleoproteins"/>
    <property type="match status" value="1"/>
</dbReference>
<dbReference type="Proteomes" id="UP001162135">
    <property type="component" value="Unassembled WGS sequence"/>
</dbReference>